<sequence length="607" mass="66039">MAPTLFARAAAVDLESVEGAQGRTRVDDTDPDITFSPSIKPFLKPGSPWVVVKDALAYKGSAISSNSTDTYITFGFSGDSLTLGMLYKATGTSLKLTLENGTSYPFSVSSDEATASAPNRDKEALQKKAFHLDGLTCANHTATLTPVAGESVIPAGQPLMYFDWFSFPTPGNPATCKPSTLLSAAGTGFMSTPSSQAQSAVHDHATKYAGIGVGVALLGFIAALVVVMLRRRQKRHQAPAADQPDRVYRPKRVQRRDETLNMTLTMSQNSARPVLQPEAVFRPRGIHALNHDGSFSTIHSDTRNDVTDSPSANATFPLMPVSPDNHIVTGDDAGFGIGQALLDLPHDPNPGAHRQIRNSMSRLHYEKARTLSGTPHLRVSPKRGSPGLVGGHALQRMPREDINATTPASFGRGGSLRAQKASRASPRRPCTASAVDRLRSDARQLDVPRTLSPFDRSRPATSSEMPCRHHKQHLATAQAQSHGQWQRFRRNSSSSIDTRWSRASVNESSEPSVTRNEDKQEQSQLHVQAKRQSKSLLDLPKAAEEQKTTDSEAEMWVSKRKTLTEFGGKRRRNSTIVPPRRPPKSPHRPSTGQAATSPRSFQPFTIS</sequence>
<dbReference type="EMBL" id="LT558130">
    <property type="protein sequence ID" value="SAM84542.1"/>
    <property type="molecule type" value="Genomic_DNA"/>
</dbReference>
<feature type="compositionally biased region" description="Polar residues" evidence="1">
    <location>
        <begin position="491"/>
        <end position="514"/>
    </location>
</feature>
<evidence type="ECO:0000256" key="2">
    <source>
        <dbReference type="SAM" id="Phobius"/>
    </source>
</evidence>
<evidence type="ECO:0000313" key="4">
    <source>
        <dbReference type="EMBL" id="SYW77953.1"/>
    </source>
</evidence>
<evidence type="ECO:0000313" key="6">
    <source>
        <dbReference type="Proteomes" id="UP000658997"/>
    </source>
</evidence>
<keyword evidence="2" id="KW-1133">Transmembrane helix</keyword>
<keyword evidence="2" id="KW-0812">Transmembrane</keyword>
<keyword evidence="2" id="KW-0472">Membrane</keyword>
<accession>A0A1K0GV60</accession>
<reference evidence="4" key="3">
    <citation type="submission" date="2018-08" db="EMBL/GenBank/DDBJ databases">
        <authorList>
            <person name="Guldener U."/>
        </authorList>
    </citation>
    <scope>NUCLEOTIDE SEQUENCE</scope>
    <source>
        <strain evidence="4">UB2</strain>
    </source>
</reference>
<feature type="compositionally biased region" description="Basic and acidic residues" evidence="1">
    <location>
        <begin position="436"/>
        <end position="446"/>
    </location>
</feature>
<dbReference type="Proteomes" id="UP000179920">
    <property type="component" value="Chromosome XIV"/>
</dbReference>
<gene>
    <name evidence="4" type="ORF">UBRO2_02145</name>
    <name evidence="3" type="ORF">UBRO_05821</name>
</gene>
<feature type="compositionally biased region" description="Polar residues" evidence="1">
    <location>
        <begin position="591"/>
        <end position="607"/>
    </location>
</feature>
<name>A0A1K0GV60_9BASI</name>
<evidence type="ECO:0000256" key="1">
    <source>
        <dbReference type="SAM" id="MobiDB-lite"/>
    </source>
</evidence>
<dbReference type="Proteomes" id="UP000658997">
    <property type="component" value="Unassembled WGS sequence"/>
</dbReference>
<feature type="compositionally biased region" description="Polar residues" evidence="1">
    <location>
        <begin position="475"/>
        <end position="484"/>
    </location>
</feature>
<reference evidence="3" key="1">
    <citation type="submission" date="2016-04" db="EMBL/GenBank/DDBJ databases">
        <authorList>
            <person name="Evans L.H."/>
            <person name="Alamgir A."/>
            <person name="Owens N."/>
            <person name="Weber N.D."/>
            <person name="Virtaneva K."/>
            <person name="Barbian K."/>
            <person name="Babar A."/>
            <person name="Rosenke K."/>
        </authorList>
    </citation>
    <scope>NUCLEOTIDE SEQUENCE</scope>
    <source>
        <strain evidence="3">UB2112</strain>
    </source>
</reference>
<keyword evidence="6" id="KW-1185">Reference proteome</keyword>
<feature type="compositionally biased region" description="Basic and acidic residues" evidence="1">
    <location>
        <begin position="541"/>
        <end position="550"/>
    </location>
</feature>
<feature type="transmembrane region" description="Helical" evidence="2">
    <location>
        <begin position="208"/>
        <end position="229"/>
    </location>
</feature>
<feature type="region of interest" description="Disordered" evidence="1">
    <location>
        <begin position="370"/>
        <end position="607"/>
    </location>
</feature>
<protein>
    <submittedName>
        <fullName evidence="3">Uncharacterized protein</fullName>
    </submittedName>
</protein>
<evidence type="ECO:0000313" key="3">
    <source>
        <dbReference type="EMBL" id="SAM84542.1"/>
    </source>
</evidence>
<evidence type="ECO:0000313" key="5">
    <source>
        <dbReference type="Proteomes" id="UP000179920"/>
    </source>
</evidence>
<reference evidence="5" key="2">
    <citation type="submission" date="2016-04" db="EMBL/GenBank/DDBJ databases">
        <authorList>
            <person name="Guldener U."/>
            <person name="Guldener U."/>
        </authorList>
    </citation>
    <scope>NUCLEOTIDE SEQUENCE [LARGE SCALE GENOMIC DNA]</scope>
    <source>
        <strain evidence="5">UB2112</strain>
    </source>
</reference>
<proteinExistence type="predicted"/>
<dbReference type="OrthoDB" id="2544456at2759"/>
<dbReference type="AlphaFoldDB" id="A0A1K0GV60"/>
<dbReference type="EMBL" id="ULHB01000031">
    <property type="protein sequence ID" value="SYW77953.1"/>
    <property type="molecule type" value="Genomic_DNA"/>
</dbReference>
<organism evidence="3 5">
    <name type="scientific">Ustilago bromivora</name>
    <dbReference type="NCBI Taxonomy" id="307758"/>
    <lineage>
        <taxon>Eukaryota</taxon>
        <taxon>Fungi</taxon>
        <taxon>Dikarya</taxon>
        <taxon>Basidiomycota</taxon>
        <taxon>Ustilaginomycotina</taxon>
        <taxon>Ustilaginomycetes</taxon>
        <taxon>Ustilaginales</taxon>
        <taxon>Ustilaginaceae</taxon>
        <taxon>Ustilago</taxon>
    </lineage>
</organism>